<protein>
    <submittedName>
        <fullName evidence="5">Trypsin-like serine protease</fullName>
    </submittedName>
</protein>
<dbReference type="PRINTS" id="PR00834">
    <property type="entry name" value="PROTEASES2C"/>
</dbReference>
<name>A0A5Q2Q8G0_9GAMM</name>
<organism evidence="5 6">
    <name type="scientific">Litorivicinus lipolyticus</name>
    <dbReference type="NCBI Taxonomy" id="418701"/>
    <lineage>
        <taxon>Bacteria</taxon>
        <taxon>Pseudomonadati</taxon>
        <taxon>Pseudomonadota</taxon>
        <taxon>Gammaproteobacteria</taxon>
        <taxon>Oceanospirillales</taxon>
        <taxon>Litorivicinaceae</taxon>
        <taxon>Litorivicinus</taxon>
    </lineage>
</organism>
<dbReference type="Pfam" id="PF13365">
    <property type="entry name" value="Trypsin_2"/>
    <property type="match status" value="1"/>
</dbReference>
<feature type="transmembrane region" description="Helical" evidence="3">
    <location>
        <begin position="7"/>
        <end position="32"/>
    </location>
</feature>
<keyword evidence="3" id="KW-1133">Transmembrane helix</keyword>
<evidence type="ECO:0000256" key="1">
    <source>
        <dbReference type="ARBA" id="ARBA00022670"/>
    </source>
</evidence>
<dbReference type="InterPro" id="IPR001940">
    <property type="entry name" value="Peptidase_S1C"/>
</dbReference>
<dbReference type="GO" id="GO:0004252">
    <property type="term" value="F:serine-type endopeptidase activity"/>
    <property type="evidence" value="ECO:0007669"/>
    <property type="project" value="InterPro"/>
</dbReference>
<evidence type="ECO:0000313" key="5">
    <source>
        <dbReference type="EMBL" id="QGG80969.1"/>
    </source>
</evidence>
<evidence type="ECO:0000256" key="2">
    <source>
        <dbReference type="ARBA" id="ARBA00022801"/>
    </source>
</evidence>
<dbReference type="PANTHER" id="PTHR43343">
    <property type="entry name" value="PEPTIDASE S12"/>
    <property type="match status" value="1"/>
</dbReference>
<dbReference type="SUPFAM" id="SSF50494">
    <property type="entry name" value="Trypsin-like serine proteases"/>
    <property type="match status" value="1"/>
</dbReference>
<dbReference type="InterPro" id="IPR001478">
    <property type="entry name" value="PDZ"/>
</dbReference>
<dbReference type="Gene3D" id="2.40.10.120">
    <property type="match status" value="1"/>
</dbReference>
<gene>
    <name evidence="5" type="ORF">GH975_10465</name>
</gene>
<dbReference type="PANTHER" id="PTHR43343:SF3">
    <property type="entry name" value="PROTEASE DO-LIKE 8, CHLOROPLASTIC"/>
    <property type="match status" value="1"/>
</dbReference>
<keyword evidence="3" id="KW-0812">Transmembrane</keyword>
<feature type="domain" description="PDZ" evidence="4">
    <location>
        <begin position="274"/>
        <end position="338"/>
    </location>
</feature>
<reference evidence="5 6" key="1">
    <citation type="submission" date="2019-11" db="EMBL/GenBank/DDBJ databases">
        <authorList>
            <person name="Khan S.A."/>
            <person name="Jeon C.O."/>
            <person name="Chun B.H."/>
        </authorList>
    </citation>
    <scope>NUCLEOTIDE SEQUENCE [LARGE SCALE GENOMIC DNA]</scope>
    <source>
        <strain evidence="5 6">IMCC 1097</strain>
    </source>
</reference>
<dbReference type="Proteomes" id="UP000388235">
    <property type="component" value="Chromosome"/>
</dbReference>
<dbReference type="Gene3D" id="2.30.42.10">
    <property type="match status" value="1"/>
</dbReference>
<evidence type="ECO:0000256" key="3">
    <source>
        <dbReference type="SAM" id="Phobius"/>
    </source>
</evidence>
<dbReference type="Pfam" id="PF13180">
    <property type="entry name" value="PDZ_2"/>
    <property type="match status" value="1"/>
</dbReference>
<keyword evidence="2" id="KW-0378">Hydrolase</keyword>
<dbReference type="RefSeq" id="WP_153714472.1">
    <property type="nucleotide sequence ID" value="NZ_CP045871.1"/>
</dbReference>
<evidence type="ECO:0000259" key="4">
    <source>
        <dbReference type="PROSITE" id="PS50106"/>
    </source>
</evidence>
<dbReference type="PROSITE" id="PS50106">
    <property type="entry name" value="PDZ"/>
    <property type="match status" value="1"/>
</dbReference>
<dbReference type="OrthoDB" id="9758917at2"/>
<dbReference type="KEGG" id="llp:GH975_10465"/>
<dbReference type="GO" id="GO:0006508">
    <property type="term" value="P:proteolysis"/>
    <property type="evidence" value="ECO:0007669"/>
    <property type="project" value="UniProtKB-KW"/>
</dbReference>
<dbReference type="SMART" id="SM00228">
    <property type="entry name" value="PDZ"/>
    <property type="match status" value="1"/>
</dbReference>
<keyword evidence="3" id="KW-0472">Membrane</keyword>
<dbReference type="AlphaFoldDB" id="A0A5Q2Q8G0"/>
<dbReference type="InterPro" id="IPR009003">
    <property type="entry name" value="Peptidase_S1_PA"/>
</dbReference>
<dbReference type="SUPFAM" id="SSF50156">
    <property type="entry name" value="PDZ domain-like"/>
    <property type="match status" value="1"/>
</dbReference>
<proteinExistence type="predicted"/>
<keyword evidence="6" id="KW-1185">Reference proteome</keyword>
<accession>A0A5Q2Q8G0</accession>
<dbReference type="EMBL" id="CP045871">
    <property type="protein sequence ID" value="QGG80969.1"/>
    <property type="molecule type" value="Genomic_DNA"/>
</dbReference>
<keyword evidence="1 5" id="KW-0645">Protease</keyword>
<sequence>MNRLREQIAAIASTIALPAVAGLAIAMSVLWWQGRDGAPQLSLNVLPSAERSMSTPPPGSYREAVSRAAPAVVNIHTSTQNLAADHPLLSDATLRQYLNSNLRQDRSTAPLGSGVIISNQGHILTNHHVIADAPVVLVELRDGRRAIARRVGSDPESDLAVLQIELPNLPVIPIAQSPSQIGDSVLAIGNPFGVGQSVTKGILSATGRIAGLATFEDFIQTDAAINPGNSGGALTNIFGELIGINSAIFSRGGGSQGIGFAIPTSLALDVMQQILTFGRVIRGFLGIEVEALSDELGKTLGVMDGLVITTVYRDSPAQIAGMLPGDVLAAIDGRPVTNGRTAMLQITDMAPGQKTVLTVLREQTQLDLNVEIGVRPQAQ</sequence>
<evidence type="ECO:0000313" key="6">
    <source>
        <dbReference type="Proteomes" id="UP000388235"/>
    </source>
</evidence>
<dbReference type="InterPro" id="IPR036034">
    <property type="entry name" value="PDZ_sf"/>
</dbReference>
<dbReference type="InterPro" id="IPR051201">
    <property type="entry name" value="Chloro_Bact_Ser_Proteases"/>
</dbReference>